<dbReference type="AlphaFoldDB" id="A0A218Z3V5"/>
<dbReference type="GO" id="GO:0004089">
    <property type="term" value="F:carbonate dehydratase activity"/>
    <property type="evidence" value="ECO:0007669"/>
    <property type="project" value="InterPro"/>
</dbReference>
<dbReference type="InterPro" id="IPR036398">
    <property type="entry name" value="CA_dom_sf"/>
</dbReference>
<name>A0A218Z3V5_9HELO</name>
<dbReference type="InterPro" id="IPR001148">
    <property type="entry name" value="CA_dom"/>
</dbReference>
<dbReference type="OrthoDB" id="429145at2759"/>
<dbReference type="SMART" id="SM01057">
    <property type="entry name" value="Carb_anhydrase"/>
    <property type="match status" value="1"/>
</dbReference>
<sequence>MFRAIITLAALSRVLACPDHAPLSGLARRDDEVVAGAWTFDDQENWAAHSVTCGNGTMQSPIDLKGGDFSAVYAPKFDYSIPAHGTLKNWGYGPSFDFNDTSSTPTFTVNNTVYYLLGFHTHTQSEHTVDGEHTPAEVHLVHGEIDGTPRGVVGFRIVVGKESPFFKQFLVSRTVNIPAINSTERIAMESIDMSLALQEGGNLESYWTYRGSLTTPPCTEGKRWWVSGKNIQMSQEQLDELLSVSADSSRETQEINEHDVGQL</sequence>
<dbReference type="SUPFAM" id="SSF51069">
    <property type="entry name" value="Carbonic anhydrase"/>
    <property type="match status" value="1"/>
</dbReference>
<feature type="signal peptide" evidence="1">
    <location>
        <begin position="1"/>
        <end position="16"/>
    </location>
</feature>
<evidence type="ECO:0000313" key="4">
    <source>
        <dbReference type="Proteomes" id="UP000242519"/>
    </source>
</evidence>
<evidence type="ECO:0000313" key="3">
    <source>
        <dbReference type="EMBL" id="OWP02384.1"/>
    </source>
</evidence>
<dbReference type="Pfam" id="PF00194">
    <property type="entry name" value="Carb_anhydrase"/>
    <property type="match status" value="1"/>
</dbReference>
<keyword evidence="4" id="KW-1185">Reference proteome</keyword>
<gene>
    <name evidence="3" type="ORF">B2J93_3172</name>
</gene>
<dbReference type="InterPro" id="IPR023561">
    <property type="entry name" value="Carbonic_anhydrase_a-class"/>
</dbReference>
<dbReference type="PANTHER" id="PTHR18952:SF274">
    <property type="entry name" value="ALPHA-CARBONIC ANHYDRASE DOMAIN-CONTAINING PROTEIN"/>
    <property type="match status" value="1"/>
</dbReference>
<dbReference type="PROSITE" id="PS51144">
    <property type="entry name" value="ALPHA_CA_2"/>
    <property type="match status" value="1"/>
</dbReference>
<comment type="caution">
    <text evidence="3">The sequence shown here is derived from an EMBL/GenBank/DDBJ whole genome shotgun (WGS) entry which is preliminary data.</text>
</comment>
<accession>A0A218Z3V5</accession>
<organism evidence="3 4">
    <name type="scientific">Diplocarpon coronariae</name>
    <dbReference type="NCBI Taxonomy" id="2795749"/>
    <lineage>
        <taxon>Eukaryota</taxon>
        <taxon>Fungi</taxon>
        <taxon>Dikarya</taxon>
        <taxon>Ascomycota</taxon>
        <taxon>Pezizomycotina</taxon>
        <taxon>Leotiomycetes</taxon>
        <taxon>Helotiales</taxon>
        <taxon>Drepanopezizaceae</taxon>
        <taxon>Diplocarpon</taxon>
    </lineage>
</organism>
<protein>
    <recommendedName>
        <fullName evidence="2">Alpha-carbonic anhydrase domain-containing protein</fullName>
    </recommendedName>
</protein>
<dbReference type="STRING" id="503106.A0A218Z3V5"/>
<keyword evidence="1" id="KW-0732">Signal</keyword>
<evidence type="ECO:0000256" key="1">
    <source>
        <dbReference type="SAM" id="SignalP"/>
    </source>
</evidence>
<dbReference type="EMBL" id="MZNU01000236">
    <property type="protein sequence ID" value="OWP02384.1"/>
    <property type="molecule type" value="Genomic_DNA"/>
</dbReference>
<dbReference type="InParanoid" id="A0A218Z3V5"/>
<dbReference type="Gene3D" id="3.10.200.10">
    <property type="entry name" value="Alpha carbonic anhydrase"/>
    <property type="match status" value="1"/>
</dbReference>
<feature type="domain" description="Alpha-carbonic anhydrase" evidence="2">
    <location>
        <begin position="36"/>
        <end position="263"/>
    </location>
</feature>
<dbReference type="InterPro" id="IPR041891">
    <property type="entry name" value="Alpha_CA_prokaryot-like"/>
</dbReference>
<dbReference type="PANTHER" id="PTHR18952">
    <property type="entry name" value="CARBONIC ANHYDRASE"/>
    <property type="match status" value="1"/>
</dbReference>
<feature type="chain" id="PRO_5012804246" description="Alpha-carbonic anhydrase domain-containing protein" evidence="1">
    <location>
        <begin position="17"/>
        <end position="263"/>
    </location>
</feature>
<dbReference type="Proteomes" id="UP000242519">
    <property type="component" value="Unassembled WGS sequence"/>
</dbReference>
<dbReference type="CDD" id="cd03124">
    <property type="entry name" value="alpha_CA_prokaryotic_like"/>
    <property type="match status" value="1"/>
</dbReference>
<reference evidence="3 4" key="1">
    <citation type="submission" date="2017-04" db="EMBL/GenBank/DDBJ databases">
        <title>Draft genome sequence of Marssonina coronaria NL1: causal agent of apple blotch.</title>
        <authorList>
            <person name="Cheng Q."/>
        </authorList>
    </citation>
    <scope>NUCLEOTIDE SEQUENCE [LARGE SCALE GENOMIC DNA]</scope>
    <source>
        <strain evidence="3 4">NL1</strain>
    </source>
</reference>
<evidence type="ECO:0000259" key="2">
    <source>
        <dbReference type="PROSITE" id="PS51144"/>
    </source>
</evidence>
<proteinExistence type="predicted"/>
<dbReference type="GO" id="GO:0008270">
    <property type="term" value="F:zinc ion binding"/>
    <property type="evidence" value="ECO:0007669"/>
    <property type="project" value="InterPro"/>
</dbReference>